<dbReference type="AlphaFoldDB" id="K7AAM0"/>
<dbReference type="HOGENOM" id="CLU_093134_1_0_6"/>
<proteinExistence type="predicted"/>
<organism evidence="1 2">
    <name type="scientific">Paraglaciecola psychrophila 170</name>
    <dbReference type="NCBI Taxonomy" id="1129794"/>
    <lineage>
        <taxon>Bacteria</taxon>
        <taxon>Pseudomonadati</taxon>
        <taxon>Pseudomonadota</taxon>
        <taxon>Gammaproteobacteria</taxon>
        <taxon>Alteromonadales</taxon>
        <taxon>Alteromonadaceae</taxon>
        <taxon>Paraglaciecola</taxon>
    </lineage>
</organism>
<reference evidence="1 2" key="1">
    <citation type="journal article" date="2013" name="Genome Announc.">
        <title>Complete Genome Sequence of Glaciecola psychrophila Strain 170T.</title>
        <authorList>
            <person name="Yin J."/>
            <person name="Chen J."/>
            <person name="Liu G."/>
            <person name="Yu Y."/>
            <person name="Song L."/>
            <person name="Wang X."/>
            <person name="Qu X."/>
        </authorList>
    </citation>
    <scope>NUCLEOTIDE SEQUENCE [LARGE SCALE GENOMIC DNA]</scope>
    <source>
        <strain evidence="1 2">170</strain>
    </source>
</reference>
<evidence type="ECO:0000313" key="2">
    <source>
        <dbReference type="Proteomes" id="UP000011864"/>
    </source>
</evidence>
<dbReference type="EMBL" id="CP003837">
    <property type="protein sequence ID" value="AGH47100.1"/>
    <property type="molecule type" value="Genomic_DNA"/>
</dbReference>
<dbReference type="KEGG" id="gps:C427_5001"/>
<evidence type="ECO:0000313" key="1">
    <source>
        <dbReference type="EMBL" id="AGH47100.1"/>
    </source>
</evidence>
<dbReference type="Proteomes" id="UP000011864">
    <property type="component" value="Chromosome"/>
</dbReference>
<dbReference type="PATRIC" id="fig|1129794.4.peg.4987"/>
<keyword evidence="2" id="KW-1185">Reference proteome</keyword>
<accession>K7AAM0</accession>
<dbReference type="RefSeq" id="WP_007641297.1">
    <property type="nucleotide sequence ID" value="NZ_BAES01000073.1"/>
</dbReference>
<sequence length="209" mass="23894">MIAVQSELTSTTYISDHHDVFTHFFTEHINVCGWQRKLSQSVYEYSTLLTKHQIKVVREISPEEVFSEFNSLLPDSQYKHDFLEDVHLLSDMMCCIFDCKSVGLRLITLDHAMCPKFHTDKISGRLICTYMGKGTQWLPNAAKDDLELLNQIKTPNQMQGKHDVLSAKQGDVLLLKGDAWPKNEGKGAIHRSPPNPLIQRRVLLTLDPM</sequence>
<dbReference type="InterPro" id="IPR014955">
    <property type="entry name" value="DUF1826"/>
</dbReference>
<dbReference type="OrthoDB" id="5342505at2"/>
<dbReference type="Pfam" id="PF08856">
    <property type="entry name" value="DUF1826"/>
    <property type="match status" value="1"/>
</dbReference>
<evidence type="ECO:0008006" key="3">
    <source>
        <dbReference type="Google" id="ProtNLM"/>
    </source>
</evidence>
<gene>
    <name evidence="1" type="ORF">C427_5001</name>
</gene>
<dbReference type="STRING" id="1129794.C427_5001"/>
<name>K7AAM0_9ALTE</name>
<dbReference type="eggNOG" id="ENOG502ZV50">
    <property type="taxonomic scope" value="Bacteria"/>
</dbReference>
<protein>
    <recommendedName>
        <fullName evidence="3">Succinylglutamate desuccinylase</fullName>
    </recommendedName>
</protein>